<feature type="transmembrane region" description="Helical" evidence="1">
    <location>
        <begin position="180"/>
        <end position="199"/>
    </location>
</feature>
<keyword evidence="3" id="KW-1185">Reference proteome</keyword>
<gene>
    <name evidence="2" type="ORF">SAMN04488112_11843</name>
</gene>
<feature type="transmembrane region" description="Helical" evidence="1">
    <location>
        <begin position="150"/>
        <end position="173"/>
    </location>
</feature>
<keyword evidence="1" id="KW-0812">Transmembrane</keyword>
<accession>A0A1G6PW94</accession>
<reference evidence="2 3" key="1">
    <citation type="submission" date="2016-10" db="EMBL/GenBank/DDBJ databases">
        <authorList>
            <person name="de Groot N.N."/>
        </authorList>
    </citation>
    <scope>NUCLEOTIDE SEQUENCE [LARGE SCALE GENOMIC DNA]</scope>
    <source>
        <strain evidence="2 3">DSM 45514</strain>
    </source>
</reference>
<protein>
    <submittedName>
        <fullName evidence="2">ABC-2 type transport system permease protein</fullName>
    </submittedName>
</protein>
<evidence type="ECO:0000313" key="3">
    <source>
        <dbReference type="Proteomes" id="UP000199387"/>
    </source>
</evidence>
<evidence type="ECO:0000256" key="1">
    <source>
        <dbReference type="SAM" id="Phobius"/>
    </source>
</evidence>
<dbReference type="STRING" id="1236220.SAMN04488112_11843"/>
<keyword evidence="1" id="KW-1133">Transmembrane helix</keyword>
<dbReference type="PANTHER" id="PTHR37305">
    <property type="entry name" value="INTEGRAL MEMBRANE PROTEIN-RELATED"/>
    <property type="match status" value="1"/>
</dbReference>
<keyword evidence="1" id="KW-0472">Membrane</keyword>
<feature type="transmembrane region" description="Helical" evidence="1">
    <location>
        <begin position="74"/>
        <end position="99"/>
    </location>
</feature>
<dbReference type="GO" id="GO:0005886">
    <property type="term" value="C:plasma membrane"/>
    <property type="evidence" value="ECO:0007669"/>
    <property type="project" value="UniProtKB-SubCell"/>
</dbReference>
<feature type="transmembrane region" description="Helical" evidence="1">
    <location>
        <begin position="31"/>
        <end position="53"/>
    </location>
</feature>
<dbReference type="EMBL" id="FMZA01000018">
    <property type="protein sequence ID" value="SDC83667.1"/>
    <property type="molecule type" value="Genomic_DNA"/>
</dbReference>
<evidence type="ECO:0000313" key="2">
    <source>
        <dbReference type="EMBL" id="SDC83667.1"/>
    </source>
</evidence>
<dbReference type="Proteomes" id="UP000199387">
    <property type="component" value="Unassembled WGS sequence"/>
</dbReference>
<dbReference type="AlphaFoldDB" id="A0A1G6PW94"/>
<proteinExistence type="predicted"/>
<name>A0A1G6PW94_9BACL</name>
<dbReference type="Pfam" id="PF12679">
    <property type="entry name" value="ABC2_membrane_2"/>
    <property type="match status" value="1"/>
</dbReference>
<organism evidence="2 3">
    <name type="scientific">Melghirimyces thermohalophilus</name>
    <dbReference type="NCBI Taxonomy" id="1236220"/>
    <lineage>
        <taxon>Bacteria</taxon>
        <taxon>Bacillati</taxon>
        <taxon>Bacillota</taxon>
        <taxon>Bacilli</taxon>
        <taxon>Bacillales</taxon>
        <taxon>Thermoactinomycetaceae</taxon>
        <taxon>Melghirimyces</taxon>
    </lineage>
</organism>
<sequence>MLVKESYSTISDRISPLLPDESSSWDQIYKIMPHATGLFLPVLIIWLIADIVSGESTRGTIKLLLVRPVSRVKILLGKWATSLTVTALLTFCFFSSLLATNLLLYGINGAEQPRFVNVDFSFTSVSEAAEQETIILPIPHFSEALVIPEWQYSILSMLFALLAMMTIASITFLSSTLFKSPMVSAGTALAAVIAGYILVQKMEDGRWLFWLFSVHLNPGNNWSGQLSANLKSDLSLGTGVTVLSVWTGISLLTAIYYFRKKDILNA</sequence>
<dbReference type="PANTHER" id="PTHR37305:SF1">
    <property type="entry name" value="MEMBRANE PROTEIN"/>
    <property type="match status" value="1"/>
</dbReference>
<dbReference type="GO" id="GO:0140359">
    <property type="term" value="F:ABC-type transporter activity"/>
    <property type="evidence" value="ECO:0007669"/>
    <property type="project" value="InterPro"/>
</dbReference>
<feature type="transmembrane region" description="Helical" evidence="1">
    <location>
        <begin position="236"/>
        <end position="258"/>
    </location>
</feature>